<feature type="domain" description="NB-ARC" evidence="6">
    <location>
        <begin position="169"/>
        <end position="334"/>
    </location>
</feature>
<keyword evidence="4" id="KW-0547">Nucleotide-binding</keyword>
<evidence type="ECO:0000259" key="7">
    <source>
        <dbReference type="Pfam" id="PF18052"/>
    </source>
</evidence>
<evidence type="ECO:0000256" key="1">
    <source>
        <dbReference type="ARBA" id="ARBA00008894"/>
    </source>
</evidence>
<evidence type="ECO:0000256" key="3">
    <source>
        <dbReference type="ARBA" id="ARBA00022737"/>
    </source>
</evidence>
<dbReference type="PANTHER" id="PTHR19338:SF63">
    <property type="entry name" value="NB-ARC DOMAIN-CONTAINING PROTEIN"/>
    <property type="match status" value="1"/>
</dbReference>
<dbReference type="CDD" id="cd14798">
    <property type="entry name" value="RX-CC_like"/>
    <property type="match status" value="1"/>
</dbReference>
<dbReference type="GO" id="GO:0042742">
    <property type="term" value="P:defense response to bacterium"/>
    <property type="evidence" value="ECO:0007669"/>
    <property type="project" value="UniProtKB-ARBA"/>
</dbReference>
<dbReference type="FunFam" id="1.10.10.10:FF:000322">
    <property type="entry name" value="Probable disease resistance protein At1g63360"/>
    <property type="match status" value="1"/>
</dbReference>
<dbReference type="Gene3D" id="1.10.10.10">
    <property type="entry name" value="Winged helix-like DNA-binding domain superfamily/Winged helix DNA-binding domain"/>
    <property type="match status" value="1"/>
</dbReference>
<name>F2DH87_HORVV</name>
<dbReference type="InterPro" id="IPR036388">
    <property type="entry name" value="WH-like_DNA-bd_sf"/>
</dbReference>
<dbReference type="Gene3D" id="1.10.8.430">
    <property type="entry name" value="Helical domain of apoptotic protease-activating factors"/>
    <property type="match status" value="1"/>
</dbReference>
<dbReference type="Pfam" id="PF00931">
    <property type="entry name" value="NB-ARC"/>
    <property type="match status" value="1"/>
</dbReference>
<keyword evidence="5" id="KW-0611">Plant defense</keyword>
<dbReference type="InterPro" id="IPR038005">
    <property type="entry name" value="RX-like_CC"/>
</dbReference>
<keyword evidence="3" id="KW-0677">Repeat</keyword>
<dbReference type="InterPro" id="IPR041118">
    <property type="entry name" value="Rx_N"/>
</dbReference>
<evidence type="ECO:0000256" key="5">
    <source>
        <dbReference type="ARBA" id="ARBA00022821"/>
    </source>
</evidence>
<evidence type="ECO:0000256" key="4">
    <source>
        <dbReference type="ARBA" id="ARBA00022741"/>
    </source>
</evidence>
<feature type="domain" description="Disease resistance N-terminal" evidence="7">
    <location>
        <begin position="9"/>
        <end position="97"/>
    </location>
</feature>
<dbReference type="InterPro" id="IPR058922">
    <property type="entry name" value="WHD_DRP"/>
</dbReference>
<dbReference type="Pfam" id="PF18052">
    <property type="entry name" value="Rx_N"/>
    <property type="match status" value="1"/>
</dbReference>
<evidence type="ECO:0000313" key="9">
    <source>
        <dbReference type="EMBL" id="BAJ94458.1"/>
    </source>
</evidence>
<dbReference type="InterPro" id="IPR027417">
    <property type="entry name" value="P-loop_NTPase"/>
</dbReference>
<protein>
    <submittedName>
        <fullName evidence="9">Predicted protein</fullName>
    </submittedName>
</protein>
<dbReference type="PRINTS" id="PR00364">
    <property type="entry name" value="DISEASERSIST"/>
</dbReference>
<sequence>MATSATTGALNPLLGKLSQLLGEEYKKLTGVRKQAAFLKDELSAMKALLDKMELMDKLDPSAKDWRDHIREMSYDMENCIDDFIHDIQGDHAKKGFVRKMAQRLRRLGKRHQIANRIEELKILAVEANARRERYRIDECINSSHATVVVDPRIPALYKEAASLVGIDGPKEELVSMLMDSTKKLKVVSIVGFGGLGKTTLARQVYDEVGGQFTCTAFFSVSQRPDVKSLLSGLQLKLGMGDFSHDYEMQDIIDRLREHLKQKRYLLIVDDLWDQSAWNTIRCAFADNANGSRVMVTTRLDDVAATACLSDRACIYSMKPLKEQDSRRLFFSRVFGPGKFCPPKFKQISAQILKKCGGLPLAIITIASLLASREARPLSEWESIMNSLGAKSATKPTLEEMRGILDLSYMHLPVYLRPCFLYLGMYPEDREIERADLVRQWIAEGFVCNSHGADLDDVAKSYFNELVNRSMIQPGRTSYGEVLSCRVHDMMLDLILCKSTEDNFISVAYNYEDVARLHRSEYKVRRLSLQSGVAGATSETPATSMSQIR</sequence>
<evidence type="ECO:0000259" key="8">
    <source>
        <dbReference type="Pfam" id="PF23559"/>
    </source>
</evidence>
<dbReference type="Gene3D" id="1.20.5.4130">
    <property type="match status" value="1"/>
</dbReference>
<dbReference type="EMBL" id="AK363254">
    <property type="protein sequence ID" value="BAJ94458.1"/>
    <property type="molecule type" value="mRNA"/>
</dbReference>
<dbReference type="AlphaFoldDB" id="F2DH87"/>
<evidence type="ECO:0000256" key="2">
    <source>
        <dbReference type="ARBA" id="ARBA00022614"/>
    </source>
</evidence>
<comment type="similarity">
    <text evidence="1">Belongs to the disease resistance NB-LRR family.</text>
</comment>
<keyword evidence="2" id="KW-0433">Leucine-rich repeat</keyword>
<dbReference type="Gene3D" id="3.40.50.300">
    <property type="entry name" value="P-loop containing nucleotide triphosphate hydrolases"/>
    <property type="match status" value="1"/>
</dbReference>
<dbReference type="PANTHER" id="PTHR19338">
    <property type="entry name" value="TRANSLOCASE OF INNER MITOCHONDRIAL MEMBRANE 13 HOMOLOG"/>
    <property type="match status" value="1"/>
</dbReference>
<dbReference type="InterPro" id="IPR042197">
    <property type="entry name" value="Apaf_helical"/>
</dbReference>
<dbReference type="GO" id="GO:0002758">
    <property type="term" value="P:innate immune response-activating signaling pathway"/>
    <property type="evidence" value="ECO:0007669"/>
    <property type="project" value="UniProtKB-ARBA"/>
</dbReference>
<dbReference type="GO" id="GO:0043531">
    <property type="term" value="F:ADP binding"/>
    <property type="evidence" value="ECO:0007669"/>
    <property type="project" value="InterPro"/>
</dbReference>
<dbReference type="Pfam" id="PF23559">
    <property type="entry name" value="WHD_DRP"/>
    <property type="match status" value="1"/>
</dbReference>
<dbReference type="InterPro" id="IPR002182">
    <property type="entry name" value="NB-ARC"/>
</dbReference>
<dbReference type="GO" id="GO:0009626">
    <property type="term" value="P:plant-type hypersensitive response"/>
    <property type="evidence" value="ECO:0007669"/>
    <property type="project" value="UniProtKB-ARBA"/>
</dbReference>
<reference evidence="9" key="1">
    <citation type="journal article" date="2011" name="Plant Physiol.">
        <title>Comprehensive sequence analysis of 24,783 barley full-length cDNAs derived from 12 clone libraries.</title>
        <authorList>
            <person name="Matsumoto T."/>
            <person name="Tanaka T."/>
            <person name="Sakai H."/>
            <person name="Amano N."/>
            <person name="Kanamori H."/>
            <person name="Kurita K."/>
            <person name="Kikuta A."/>
            <person name="Kamiya K."/>
            <person name="Yamamoto M."/>
            <person name="Ikawa H."/>
            <person name="Fujii N."/>
            <person name="Hori K."/>
            <person name="Itoh T."/>
            <person name="Sato K."/>
        </authorList>
    </citation>
    <scope>NUCLEOTIDE SEQUENCE</scope>
    <source>
        <tissue evidence="9">Shoot and root</tissue>
    </source>
</reference>
<dbReference type="SUPFAM" id="SSF52540">
    <property type="entry name" value="P-loop containing nucleoside triphosphate hydrolases"/>
    <property type="match status" value="1"/>
</dbReference>
<organism evidence="9">
    <name type="scientific">Hordeum vulgare subsp. vulgare</name>
    <name type="common">Domesticated barley</name>
    <dbReference type="NCBI Taxonomy" id="112509"/>
    <lineage>
        <taxon>Eukaryota</taxon>
        <taxon>Viridiplantae</taxon>
        <taxon>Streptophyta</taxon>
        <taxon>Embryophyta</taxon>
        <taxon>Tracheophyta</taxon>
        <taxon>Spermatophyta</taxon>
        <taxon>Magnoliopsida</taxon>
        <taxon>Liliopsida</taxon>
        <taxon>Poales</taxon>
        <taxon>Poaceae</taxon>
        <taxon>BOP clade</taxon>
        <taxon>Pooideae</taxon>
        <taxon>Triticodae</taxon>
        <taxon>Triticeae</taxon>
        <taxon>Hordeinae</taxon>
        <taxon>Hordeum</taxon>
    </lineage>
</organism>
<accession>F2DH87</accession>
<proteinExistence type="evidence at transcript level"/>
<evidence type="ECO:0000259" key="6">
    <source>
        <dbReference type="Pfam" id="PF00931"/>
    </source>
</evidence>
<dbReference type="FunFam" id="3.40.50.300:FF:001091">
    <property type="entry name" value="Probable disease resistance protein At1g61300"/>
    <property type="match status" value="1"/>
</dbReference>
<feature type="domain" description="Disease resistance protein winged helix" evidence="8">
    <location>
        <begin position="424"/>
        <end position="494"/>
    </location>
</feature>